<protein>
    <recommendedName>
        <fullName evidence="1">Methanogenesis regulatory protein FilR1 middle domain-containing protein</fullName>
    </recommendedName>
</protein>
<accession>A0A644U908</accession>
<reference evidence="2" key="1">
    <citation type="submission" date="2019-08" db="EMBL/GenBank/DDBJ databases">
        <authorList>
            <person name="Kucharzyk K."/>
            <person name="Murdoch R.W."/>
            <person name="Higgins S."/>
            <person name="Loffler F."/>
        </authorList>
    </citation>
    <scope>NUCLEOTIDE SEQUENCE</scope>
</reference>
<sequence length="353" mass="40675">MESNNKISSNNINLLNKEDLRDKVGIKNSDDKNKNINHNYALINFKLPQFDNKNFEIMDFNLTKLDDNEMKIEGIEIFKNIKHILTSTMRTRLLISLFSSEKDLKSLRNDLGKPSTSILHGIKELDKLNLIKKNKKMYGLSSNGTILTINVIKLIQNIYSINKNSHFWKYHCIDDIPKDSLKKIHLIQNAKSIKSSDNDLAKTSREYTDLISNSKNIKVLLPIFSAIHLDAILSSLNDFENLELIVSENILEFIKDNGYGVKLLSFIKDSAKNKDNLNNDYSIKIWKLSKEIKIFLSSCDNFLSLGLFSHDGYYDDSIMILDETEEGISWGIGVFEHYKNYSEPIDILKYFSL</sequence>
<gene>
    <name evidence="2" type="ORF">SDC9_21258</name>
</gene>
<feature type="domain" description="Methanogenesis regulatory protein FilR1 middle" evidence="1">
    <location>
        <begin position="203"/>
        <end position="340"/>
    </location>
</feature>
<proteinExistence type="predicted"/>
<name>A0A644U908_9ZZZZ</name>
<dbReference type="EMBL" id="VSSQ01000088">
    <property type="protein sequence ID" value="MPL75434.1"/>
    <property type="molecule type" value="Genomic_DNA"/>
</dbReference>
<dbReference type="InterPro" id="IPR013561">
    <property type="entry name" value="FilR1_middle_dom"/>
</dbReference>
<comment type="caution">
    <text evidence="2">The sequence shown here is derived from an EMBL/GenBank/DDBJ whole genome shotgun (WGS) entry which is preliminary data.</text>
</comment>
<dbReference type="Pfam" id="PF08350">
    <property type="entry name" value="FilR1_middle"/>
    <property type="match status" value="1"/>
</dbReference>
<evidence type="ECO:0000313" key="2">
    <source>
        <dbReference type="EMBL" id="MPL75434.1"/>
    </source>
</evidence>
<organism evidence="2">
    <name type="scientific">bioreactor metagenome</name>
    <dbReference type="NCBI Taxonomy" id="1076179"/>
    <lineage>
        <taxon>unclassified sequences</taxon>
        <taxon>metagenomes</taxon>
        <taxon>ecological metagenomes</taxon>
    </lineage>
</organism>
<evidence type="ECO:0000259" key="1">
    <source>
        <dbReference type="Pfam" id="PF08350"/>
    </source>
</evidence>
<dbReference type="AlphaFoldDB" id="A0A644U908"/>